<dbReference type="Proteomes" id="UP000190961">
    <property type="component" value="Unassembled WGS sequence"/>
</dbReference>
<dbReference type="InterPro" id="IPR026444">
    <property type="entry name" value="Secre_tail"/>
</dbReference>
<dbReference type="SUPFAM" id="SSF51445">
    <property type="entry name" value="(Trans)glycosidases"/>
    <property type="match status" value="1"/>
</dbReference>
<name>A0A1T5MHX2_9BACT</name>
<dbReference type="NCBIfam" id="TIGR04183">
    <property type="entry name" value="Por_Secre_tail"/>
    <property type="match status" value="1"/>
</dbReference>
<dbReference type="GO" id="GO:0000272">
    <property type="term" value="P:polysaccharide catabolic process"/>
    <property type="evidence" value="ECO:0007669"/>
    <property type="project" value="TreeGrafter"/>
</dbReference>
<organism evidence="3 4">
    <name type="scientific">Ohtaekwangia koreensis</name>
    <dbReference type="NCBI Taxonomy" id="688867"/>
    <lineage>
        <taxon>Bacteria</taxon>
        <taxon>Pseudomonadati</taxon>
        <taxon>Bacteroidota</taxon>
        <taxon>Cytophagia</taxon>
        <taxon>Cytophagales</taxon>
        <taxon>Fulvivirgaceae</taxon>
        <taxon>Ohtaekwangia</taxon>
    </lineage>
</organism>
<dbReference type="PANTHER" id="PTHR43576:SF3">
    <property type="entry name" value="ALPHA-L-ARABINOFURANOSIDASE C"/>
    <property type="match status" value="1"/>
</dbReference>
<proteinExistence type="predicted"/>
<sequence length="640" mass="69993">MKSIRLTILLLMLSILTYAQNPQGFFLNDADPKSITNPSSYEDLQKPSKSSTATVIVNHSDIIAPVSKYIFGNNANIYMSQMVDQPSLINHIKTLSPNLLRFPGGNISSLYFWNAKDKTDLPADVPEVILDANGVGTTSDPYWYGGNTANWTMTLDNYYQMLSMTGSTGIITINYSYARYSKAANPVAAAAHLAAEWVRYDNGKTKFWEIGNESNGTWQAGYRINTADNKDGQPQIITGSLYGEHFKVFADSMRAAASETGTTIYIGAQLLQEEPASWATATDKTWNAGVFQKSVNTPDFYIIHSYYTPYQTNSTAAEILATASTVTHDMMQYVTNAMITAGVTQKPIALTEWNIFAEGSKQQVSYINGMHAALVLGELIKNKYGEASRWDLANSWGDGNDHGMFSQGDEPDNKVRWNPRPVYYYMYYFQKYFGSDMVSASVSGSSDVVAYASKFESGQSGIVVINKGTSEQTVAVNLQNFGYGSRYYVYTLTGGPDNGEFSRKVYVNGAGTTLASGGPSDVESVKAKSALIGAGVKITAPARSVSYILVESGDNVTAIASESNRSLKAFPNPATNFFTIELPSPGFSRVEITNVNGKSILTDTIDPSQTSFEITGKFSPGLYFVRLIGKDTLYTRIVLK</sequence>
<evidence type="ECO:0000313" key="4">
    <source>
        <dbReference type="Proteomes" id="UP000190961"/>
    </source>
</evidence>
<dbReference type="RefSeq" id="WP_079689900.1">
    <property type="nucleotide sequence ID" value="NZ_FUZU01000004.1"/>
</dbReference>
<dbReference type="Gene3D" id="3.20.20.80">
    <property type="entry name" value="Glycosidases"/>
    <property type="match status" value="1"/>
</dbReference>
<evidence type="ECO:0000256" key="1">
    <source>
        <dbReference type="SAM" id="SignalP"/>
    </source>
</evidence>
<dbReference type="SUPFAM" id="SSF51011">
    <property type="entry name" value="Glycosyl hydrolase domain"/>
    <property type="match status" value="1"/>
</dbReference>
<evidence type="ECO:0000259" key="2">
    <source>
        <dbReference type="Pfam" id="PF18962"/>
    </source>
</evidence>
<dbReference type="InterPro" id="IPR013780">
    <property type="entry name" value="Glyco_hydro_b"/>
</dbReference>
<keyword evidence="1" id="KW-0732">Signal</keyword>
<dbReference type="OrthoDB" id="9758333at2"/>
<feature type="chain" id="PRO_5012436961" evidence="1">
    <location>
        <begin position="20"/>
        <end position="640"/>
    </location>
</feature>
<dbReference type="Gene3D" id="2.60.40.1180">
    <property type="entry name" value="Golgi alpha-mannosidase II"/>
    <property type="match status" value="1"/>
</dbReference>
<evidence type="ECO:0000313" key="3">
    <source>
        <dbReference type="EMBL" id="SKC87489.1"/>
    </source>
</evidence>
<dbReference type="PANTHER" id="PTHR43576">
    <property type="entry name" value="ALPHA-L-ARABINOFURANOSIDASE C-RELATED"/>
    <property type="match status" value="1"/>
</dbReference>
<feature type="domain" description="Secretion system C-terminal sorting" evidence="2">
    <location>
        <begin position="570"/>
        <end position="632"/>
    </location>
</feature>
<dbReference type="InterPro" id="IPR017853">
    <property type="entry name" value="GH"/>
</dbReference>
<dbReference type="AlphaFoldDB" id="A0A1T5MHX2"/>
<reference evidence="3 4" key="1">
    <citation type="submission" date="2017-02" db="EMBL/GenBank/DDBJ databases">
        <authorList>
            <person name="Peterson S.W."/>
        </authorList>
    </citation>
    <scope>NUCLEOTIDE SEQUENCE [LARGE SCALE GENOMIC DNA]</scope>
    <source>
        <strain evidence="3 4">DSM 25262</strain>
    </source>
</reference>
<dbReference type="STRING" id="688867.SAMN05660236_5434"/>
<feature type="signal peptide" evidence="1">
    <location>
        <begin position="1"/>
        <end position="19"/>
    </location>
</feature>
<dbReference type="Pfam" id="PF18962">
    <property type="entry name" value="Por_Secre_tail"/>
    <property type="match status" value="1"/>
</dbReference>
<protein>
    <submittedName>
        <fullName evidence="3">Por secretion system C-terminal sorting domain-containing protein</fullName>
    </submittedName>
</protein>
<dbReference type="EMBL" id="FUZU01000004">
    <property type="protein sequence ID" value="SKC87489.1"/>
    <property type="molecule type" value="Genomic_DNA"/>
</dbReference>
<gene>
    <name evidence="3" type="ORF">SAMN05660236_5434</name>
</gene>
<accession>A0A1T5MHX2</accession>
<keyword evidence="4" id="KW-1185">Reference proteome</keyword>